<evidence type="ECO:0000256" key="3">
    <source>
        <dbReference type="ARBA" id="ARBA00022692"/>
    </source>
</evidence>
<dbReference type="PANTHER" id="PTHR20855:SF92">
    <property type="entry name" value="PROGESTIN AND ADIPOQ RECEPTOR FAMILY MEMBER 3-LIKE"/>
    <property type="match status" value="1"/>
</dbReference>
<feature type="transmembrane region" description="Helical" evidence="7">
    <location>
        <begin position="124"/>
        <end position="146"/>
    </location>
</feature>
<organism evidence="8 9">
    <name type="scientific">Crassostrea virginica</name>
    <name type="common">Eastern oyster</name>
    <dbReference type="NCBI Taxonomy" id="6565"/>
    <lineage>
        <taxon>Eukaryota</taxon>
        <taxon>Metazoa</taxon>
        <taxon>Spiralia</taxon>
        <taxon>Lophotrochozoa</taxon>
        <taxon>Mollusca</taxon>
        <taxon>Bivalvia</taxon>
        <taxon>Autobranchia</taxon>
        <taxon>Pteriomorphia</taxon>
        <taxon>Ostreida</taxon>
        <taxon>Ostreoidea</taxon>
        <taxon>Ostreidae</taxon>
        <taxon>Crassostrea</taxon>
    </lineage>
</organism>
<dbReference type="GO" id="GO:0046872">
    <property type="term" value="F:metal ion binding"/>
    <property type="evidence" value="ECO:0007669"/>
    <property type="project" value="UniProtKB-KW"/>
</dbReference>
<feature type="binding site" evidence="6">
    <location>
        <position position="113"/>
    </location>
    <ligand>
        <name>Zn(2+)</name>
        <dbReference type="ChEBI" id="CHEBI:29105"/>
    </ligand>
</feature>
<dbReference type="Proteomes" id="UP000694844">
    <property type="component" value="Chromosome 6"/>
</dbReference>
<feature type="transmembrane region" description="Helical" evidence="7">
    <location>
        <begin position="91"/>
        <end position="112"/>
    </location>
</feature>
<feature type="transmembrane region" description="Helical" evidence="7">
    <location>
        <begin position="262"/>
        <end position="281"/>
    </location>
</feature>
<gene>
    <name evidence="9" type="primary">LOC111101655</name>
</gene>
<sequence>MGQDKFLCFLRKHVQPRAQPTLSSSQVDALYREPGILTGYRLPGQSFRYYLASVFQIHNETVNIWTHFVGFLLVLYRWLALLYDPTFDTTFLPVLNTFSLCCLAYTSCSTMAHTFHSKSSVIHYLCFQIDYAGIGFYTLGCSIYVFHVSCHHPFFDRLTGFYLPSVVLMSANGCLCCCIAKLKYSRPYPFRRKLWQLFSFGTQTVLVFGLVVPRYVSCFRDPTCQLASLNHHTYVVIFITTSVFFFSSHLPDKLYPGTVDIVGQGHQIFHVLCIIGTLLQFDCIAWDVKNYATINMAPDPLSVSMTIVCYLGLVMCIVLTLYPFLLRKIEKSSPFKEHNDCKTN</sequence>
<proteinExistence type="inferred from homology"/>
<feature type="transmembrane region" description="Helical" evidence="7">
    <location>
        <begin position="232"/>
        <end position="250"/>
    </location>
</feature>
<keyword evidence="6" id="KW-0862">Zinc</keyword>
<keyword evidence="8" id="KW-1185">Reference proteome</keyword>
<protein>
    <submittedName>
        <fullName evidence="9">Membrane progestin receptor beta-like</fullName>
    </submittedName>
</protein>
<dbReference type="AlphaFoldDB" id="A0A8B8AEM5"/>
<evidence type="ECO:0000256" key="5">
    <source>
        <dbReference type="ARBA" id="ARBA00023136"/>
    </source>
</evidence>
<comment type="subcellular location">
    <subcellularLocation>
        <location evidence="1">Membrane</location>
        <topology evidence="1">Multi-pass membrane protein</topology>
    </subcellularLocation>
</comment>
<dbReference type="GO" id="GO:0016020">
    <property type="term" value="C:membrane"/>
    <property type="evidence" value="ECO:0007669"/>
    <property type="project" value="UniProtKB-SubCell"/>
</dbReference>
<dbReference type="InterPro" id="IPR004254">
    <property type="entry name" value="AdipoR/HlyIII-related"/>
</dbReference>
<feature type="transmembrane region" description="Helical" evidence="7">
    <location>
        <begin position="161"/>
        <end position="182"/>
    </location>
</feature>
<evidence type="ECO:0000256" key="7">
    <source>
        <dbReference type="SAM" id="Phobius"/>
    </source>
</evidence>
<evidence type="ECO:0000313" key="9">
    <source>
        <dbReference type="RefSeq" id="XP_022289947.1"/>
    </source>
</evidence>
<dbReference type="GeneID" id="111101655"/>
<dbReference type="OrthoDB" id="535992at2759"/>
<evidence type="ECO:0000313" key="8">
    <source>
        <dbReference type="Proteomes" id="UP000694844"/>
    </source>
</evidence>
<evidence type="ECO:0000256" key="1">
    <source>
        <dbReference type="ARBA" id="ARBA00004141"/>
    </source>
</evidence>
<feature type="transmembrane region" description="Helical" evidence="7">
    <location>
        <begin position="301"/>
        <end position="326"/>
    </location>
</feature>
<keyword evidence="4 7" id="KW-1133">Transmembrane helix</keyword>
<keyword evidence="5 7" id="KW-0472">Membrane</keyword>
<keyword evidence="3 7" id="KW-0812">Transmembrane</keyword>
<dbReference type="PANTHER" id="PTHR20855">
    <property type="entry name" value="ADIPOR/PROGESTIN RECEPTOR-RELATED"/>
    <property type="match status" value="1"/>
</dbReference>
<dbReference type="GO" id="GO:0038023">
    <property type="term" value="F:signaling receptor activity"/>
    <property type="evidence" value="ECO:0007669"/>
    <property type="project" value="TreeGrafter"/>
</dbReference>
<evidence type="ECO:0000256" key="2">
    <source>
        <dbReference type="ARBA" id="ARBA00007018"/>
    </source>
</evidence>
<feature type="binding site" evidence="6">
    <location>
        <position position="270"/>
    </location>
    <ligand>
        <name>Zn(2+)</name>
        <dbReference type="ChEBI" id="CHEBI:29105"/>
    </ligand>
</feature>
<name>A0A8B8AEM5_CRAVI</name>
<feature type="transmembrane region" description="Helical" evidence="7">
    <location>
        <begin position="62"/>
        <end position="79"/>
    </location>
</feature>
<evidence type="ECO:0000256" key="4">
    <source>
        <dbReference type="ARBA" id="ARBA00022989"/>
    </source>
</evidence>
<dbReference type="KEGG" id="cvn:111101655"/>
<evidence type="ECO:0000256" key="6">
    <source>
        <dbReference type="PIRSR" id="PIRSR604254-1"/>
    </source>
</evidence>
<feature type="binding site" evidence="6">
    <location>
        <position position="266"/>
    </location>
    <ligand>
        <name>Zn(2+)</name>
        <dbReference type="ChEBI" id="CHEBI:29105"/>
    </ligand>
</feature>
<keyword evidence="6" id="KW-0479">Metal-binding</keyword>
<comment type="similarity">
    <text evidence="2">Belongs to the ADIPOR family.</text>
</comment>
<dbReference type="Pfam" id="PF03006">
    <property type="entry name" value="HlyIII"/>
    <property type="match status" value="1"/>
</dbReference>
<feature type="transmembrane region" description="Helical" evidence="7">
    <location>
        <begin position="194"/>
        <end position="212"/>
    </location>
</feature>
<reference evidence="9" key="1">
    <citation type="submission" date="2025-08" db="UniProtKB">
        <authorList>
            <consortium name="RefSeq"/>
        </authorList>
    </citation>
    <scope>IDENTIFICATION</scope>
    <source>
        <tissue evidence="9">Whole sample</tissue>
    </source>
</reference>
<dbReference type="RefSeq" id="XP_022289947.1">
    <property type="nucleotide sequence ID" value="XM_022434239.1"/>
</dbReference>
<accession>A0A8B8AEM5</accession>